<dbReference type="Proteomes" id="UP001430755">
    <property type="component" value="Unassembled WGS sequence"/>
</dbReference>
<keyword evidence="2 3" id="KW-0501">Molybdenum cofactor biosynthesis</keyword>
<sequence length="449" mass="48421">MVNVPSPAVAVVGRHNSGKTTLIEQLIACLVGRGHDVGSVKHHSHAGFEIDYPGKDSYRHRAAGASETVIACPGQMARIKSVEGELECSEIVRSMPGHDIVVVEGYRKSGLPTIEIMRSGNPADVNVAEAMLKAARAGEPLGTDFVQRYREEERRAREAAASADAPAPDAPADASPADAPADPHAHTAEDDLAHKMPDANTVAVVTDIPEARQAAVLFNVPAFDLDDVEGLAGFLEEHYVRPRISIVIQAGGESRRMGQSKATVPFAGRPLICRLIERLSPVADELIITTNEHDRLGFLAEAYPDLDIKLVGDAFDFRGALPGLYTALTAARNPYVAVVACDMVFASAALVVAESLVMVDTGADVVVPVNKHGFEPFHALYRRSGCLPAVRRALDRGDRRAQSLLEDPEVHVEEFSQKRVLEAEPHGGCFINANTPDELKRIEDSYLEE</sequence>
<dbReference type="InterPro" id="IPR004435">
    <property type="entry name" value="MobB_dom"/>
</dbReference>
<keyword evidence="3" id="KW-0963">Cytoplasm</keyword>
<feature type="binding site" evidence="3">
    <location>
        <position position="313"/>
    </location>
    <ligand>
        <name>GTP</name>
        <dbReference type="ChEBI" id="CHEBI:37565"/>
    </ligand>
</feature>
<keyword evidence="3" id="KW-0808">Transferase</keyword>
<keyword evidence="1 3" id="KW-0342">GTP-binding</keyword>
<comment type="catalytic activity">
    <reaction evidence="3">
        <text>Mo-molybdopterin + GTP + H(+) = Mo-molybdopterin guanine dinucleotide + diphosphate</text>
        <dbReference type="Rhea" id="RHEA:34243"/>
        <dbReference type="ChEBI" id="CHEBI:15378"/>
        <dbReference type="ChEBI" id="CHEBI:33019"/>
        <dbReference type="ChEBI" id="CHEBI:37565"/>
        <dbReference type="ChEBI" id="CHEBI:71302"/>
        <dbReference type="ChEBI" id="CHEBI:71310"/>
        <dbReference type="EC" id="2.7.7.77"/>
    </reaction>
</comment>
<dbReference type="SUPFAM" id="SSF52540">
    <property type="entry name" value="P-loop containing nucleoside triphosphate hydrolases"/>
    <property type="match status" value="1"/>
</dbReference>
<evidence type="ECO:0000256" key="2">
    <source>
        <dbReference type="ARBA" id="ARBA00023150"/>
    </source>
</evidence>
<gene>
    <name evidence="7" type="primary">mobB</name>
    <name evidence="3" type="synonym">mobA</name>
    <name evidence="7" type="ORF">LPT13_10635</name>
</gene>
<dbReference type="InterPro" id="IPR025877">
    <property type="entry name" value="MobA-like_NTP_Trfase"/>
</dbReference>
<comment type="caution">
    <text evidence="7">The sequence shown here is derived from an EMBL/GenBank/DDBJ whole genome shotgun (WGS) entry which is preliminary data.</text>
</comment>
<keyword evidence="8" id="KW-1185">Reference proteome</keyword>
<dbReference type="InterPro" id="IPR052539">
    <property type="entry name" value="MGD_biosynthesis_adapter"/>
</dbReference>
<dbReference type="InterPro" id="IPR013482">
    <property type="entry name" value="Molybde_CF_guanTrfase"/>
</dbReference>
<feature type="domain" description="MobA-like NTP transferase" evidence="6">
    <location>
        <begin position="247"/>
        <end position="407"/>
    </location>
</feature>
<evidence type="ECO:0000259" key="6">
    <source>
        <dbReference type="Pfam" id="PF12804"/>
    </source>
</evidence>
<dbReference type="EMBL" id="JAJMLW010000004">
    <property type="protein sequence ID" value="MCI2242800.1"/>
    <property type="molecule type" value="Genomic_DNA"/>
</dbReference>
<dbReference type="InterPro" id="IPR029044">
    <property type="entry name" value="Nucleotide-diphossugar_trans"/>
</dbReference>
<protein>
    <recommendedName>
        <fullName evidence="3">Probable molybdenum cofactor guanylyltransferase</fullName>
        <shortName evidence="3">MoCo guanylyltransferase</shortName>
        <ecNumber evidence="3">2.7.7.77</ecNumber>
    </recommendedName>
    <alternativeName>
        <fullName evidence="3">GTP:molybdopterin guanylyltransferase</fullName>
    </alternativeName>
    <alternativeName>
        <fullName evidence="3">Mo-MPT guanylyltransferase</fullName>
    </alternativeName>
    <alternativeName>
        <fullName evidence="3">Molybdopterin guanylyltransferase</fullName>
    </alternativeName>
    <alternativeName>
        <fullName evidence="3">Molybdopterin-guanine dinucleotide synthase</fullName>
        <shortName evidence="3">MGD synthase</shortName>
    </alternativeName>
</protein>
<evidence type="ECO:0000313" key="8">
    <source>
        <dbReference type="Proteomes" id="UP001430755"/>
    </source>
</evidence>
<evidence type="ECO:0000256" key="3">
    <source>
        <dbReference type="HAMAP-Rule" id="MF_00316"/>
    </source>
</evidence>
<comment type="domain">
    <text evidence="3">The N-terminal domain determines nucleotide recognition and specific binding, while the C-terminal domain determines the specific binding to the target protein.</text>
</comment>
<comment type="subcellular location">
    <subcellularLocation>
        <location evidence="3">Cytoplasm</location>
    </subcellularLocation>
</comment>
<reference evidence="7" key="1">
    <citation type="submission" date="2021-11" db="EMBL/GenBank/DDBJ databases">
        <title>A Novel Adlercreutzia Species, isolated from a Allomyrina dichotoma larva feces.</title>
        <authorList>
            <person name="Suh M.K."/>
        </authorList>
    </citation>
    <scope>NUCLEOTIDE SEQUENCE</scope>
    <source>
        <strain evidence="7">JBNU-10</strain>
    </source>
</reference>
<dbReference type="HAMAP" id="MF_00316">
    <property type="entry name" value="MobA"/>
    <property type="match status" value="1"/>
</dbReference>
<feature type="binding site" evidence="3">
    <location>
        <position position="342"/>
    </location>
    <ligand>
        <name>Mg(2+)</name>
        <dbReference type="ChEBI" id="CHEBI:18420"/>
    </ligand>
</feature>
<dbReference type="Gene3D" id="3.90.550.10">
    <property type="entry name" value="Spore Coat Polysaccharide Biosynthesis Protein SpsA, Chain A"/>
    <property type="match status" value="1"/>
</dbReference>
<dbReference type="EC" id="2.7.7.77" evidence="3"/>
<evidence type="ECO:0000256" key="4">
    <source>
        <dbReference type="SAM" id="MobiDB-lite"/>
    </source>
</evidence>
<feature type="domain" description="Molybdopterin-guanine dinucleotide biosynthesis protein B (MobB)" evidence="5">
    <location>
        <begin position="9"/>
        <end position="123"/>
    </location>
</feature>
<dbReference type="NCBIfam" id="TIGR00176">
    <property type="entry name" value="mobB"/>
    <property type="match status" value="1"/>
</dbReference>
<keyword evidence="3" id="KW-0479">Metal-binding</keyword>
<evidence type="ECO:0000256" key="1">
    <source>
        <dbReference type="ARBA" id="ARBA00023134"/>
    </source>
</evidence>
<keyword evidence="3" id="KW-0460">Magnesium</keyword>
<name>A0ABS9WIU7_9ACTN</name>
<accession>A0ABS9WIU7</accession>
<feature type="compositionally biased region" description="Low complexity" evidence="4">
    <location>
        <begin position="159"/>
        <end position="180"/>
    </location>
</feature>
<dbReference type="InterPro" id="IPR027417">
    <property type="entry name" value="P-loop_NTPase"/>
</dbReference>
<dbReference type="Gene3D" id="3.40.50.300">
    <property type="entry name" value="P-loop containing nucleotide triphosphate hydrolases"/>
    <property type="match status" value="1"/>
</dbReference>
<comment type="similarity">
    <text evidence="3">Belongs to the MobA family.</text>
</comment>
<organism evidence="7 8">
    <name type="scientific">Adlercreutzia faecimuris</name>
    <dbReference type="NCBI Taxonomy" id="2897341"/>
    <lineage>
        <taxon>Bacteria</taxon>
        <taxon>Bacillati</taxon>
        <taxon>Actinomycetota</taxon>
        <taxon>Coriobacteriia</taxon>
        <taxon>Eggerthellales</taxon>
        <taxon>Eggerthellaceae</taxon>
        <taxon>Adlercreutzia</taxon>
    </lineage>
</organism>
<feature type="binding site" evidence="3">
    <location>
        <position position="342"/>
    </location>
    <ligand>
        <name>GTP</name>
        <dbReference type="ChEBI" id="CHEBI:37565"/>
    </ligand>
</feature>
<comment type="function">
    <text evidence="3">Transfers a GMP moiety from GTP to Mo-molybdopterin (Mo-MPT) cofactor (Moco or molybdenum cofactor) to form Mo-molybdopterin guanine dinucleotide (Mo-MGD) cofactor.</text>
</comment>
<dbReference type="RefSeq" id="WP_242166332.1">
    <property type="nucleotide sequence ID" value="NZ_JAJMLW010000004.1"/>
</dbReference>
<dbReference type="PANTHER" id="PTHR40072:SF1">
    <property type="entry name" value="MOLYBDOPTERIN-GUANINE DINUCLEOTIDE BIOSYNTHESIS ADAPTER PROTEIN"/>
    <property type="match status" value="1"/>
</dbReference>
<comment type="cofactor">
    <cofactor evidence="3">
        <name>Mg(2+)</name>
        <dbReference type="ChEBI" id="CHEBI:18420"/>
    </cofactor>
</comment>
<evidence type="ECO:0000313" key="7">
    <source>
        <dbReference type="EMBL" id="MCI2242800.1"/>
    </source>
</evidence>
<keyword evidence="3" id="KW-0547">Nucleotide-binding</keyword>
<evidence type="ECO:0000259" key="5">
    <source>
        <dbReference type="Pfam" id="PF03205"/>
    </source>
</evidence>
<dbReference type="CDD" id="cd02503">
    <property type="entry name" value="MobA"/>
    <property type="match status" value="1"/>
</dbReference>
<dbReference type="CDD" id="cd03116">
    <property type="entry name" value="MobB"/>
    <property type="match status" value="1"/>
</dbReference>
<feature type="binding site" evidence="3">
    <location>
        <position position="261"/>
    </location>
    <ligand>
        <name>GTP</name>
        <dbReference type="ChEBI" id="CHEBI:37565"/>
    </ligand>
</feature>
<dbReference type="Pfam" id="PF12804">
    <property type="entry name" value="NTP_transf_3"/>
    <property type="match status" value="1"/>
</dbReference>
<dbReference type="SUPFAM" id="SSF53448">
    <property type="entry name" value="Nucleotide-diphospho-sugar transferases"/>
    <property type="match status" value="1"/>
</dbReference>
<comment type="caution">
    <text evidence="3">Lacks conserved residue(s) required for the propagation of feature annotation.</text>
</comment>
<dbReference type="Pfam" id="PF03205">
    <property type="entry name" value="MobB"/>
    <property type="match status" value="1"/>
</dbReference>
<proteinExistence type="inferred from homology"/>
<feature type="region of interest" description="Disordered" evidence="4">
    <location>
        <begin position="152"/>
        <end position="185"/>
    </location>
</feature>
<dbReference type="PANTHER" id="PTHR40072">
    <property type="entry name" value="MOLYBDOPTERIN-GUANINE DINUCLEOTIDE BIOSYNTHESIS ADAPTER PROTEIN-RELATED"/>
    <property type="match status" value="1"/>
</dbReference>